<evidence type="ECO:0000259" key="1">
    <source>
        <dbReference type="SMART" id="SM00849"/>
    </source>
</evidence>
<accession>A0A7S8E988</accession>
<dbReference type="InterPro" id="IPR050855">
    <property type="entry name" value="NDM-1-like"/>
</dbReference>
<dbReference type="PANTHER" id="PTHR42951">
    <property type="entry name" value="METALLO-BETA-LACTAMASE DOMAIN-CONTAINING"/>
    <property type="match status" value="1"/>
</dbReference>
<dbReference type="PANTHER" id="PTHR42951:SF17">
    <property type="entry name" value="METALLO-BETA-LACTAMASE DOMAIN-CONTAINING PROTEIN"/>
    <property type="match status" value="1"/>
</dbReference>
<dbReference type="RefSeq" id="WP_195170648.1">
    <property type="nucleotide sequence ID" value="NZ_CP062983.1"/>
</dbReference>
<dbReference type="SUPFAM" id="SSF56281">
    <property type="entry name" value="Metallo-hydrolase/oxidoreductase"/>
    <property type="match status" value="1"/>
</dbReference>
<name>A0A7S8E988_9CHLR</name>
<dbReference type="InterPro" id="IPR001279">
    <property type="entry name" value="Metallo-B-lactamas"/>
</dbReference>
<dbReference type="GO" id="GO:0016787">
    <property type="term" value="F:hydrolase activity"/>
    <property type="evidence" value="ECO:0007669"/>
    <property type="project" value="UniProtKB-KW"/>
</dbReference>
<dbReference type="CDD" id="cd07721">
    <property type="entry name" value="yflN-like_MBL-fold"/>
    <property type="match status" value="1"/>
</dbReference>
<dbReference type="Pfam" id="PF00753">
    <property type="entry name" value="Lactamase_B"/>
    <property type="match status" value="1"/>
</dbReference>
<keyword evidence="2" id="KW-0378">Hydrolase</keyword>
<keyword evidence="3" id="KW-1185">Reference proteome</keyword>
<proteinExistence type="predicted"/>
<dbReference type="EMBL" id="CP062983">
    <property type="protein sequence ID" value="QPC82579.1"/>
    <property type="molecule type" value="Genomic_DNA"/>
</dbReference>
<dbReference type="InterPro" id="IPR036866">
    <property type="entry name" value="RibonucZ/Hydroxyglut_hydro"/>
</dbReference>
<evidence type="ECO:0000313" key="3">
    <source>
        <dbReference type="Proteomes" id="UP000594468"/>
    </source>
</evidence>
<dbReference type="KEGG" id="pmet:G4Y79_23300"/>
<evidence type="ECO:0000313" key="2">
    <source>
        <dbReference type="EMBL" id="QPC82579.1"/>
    </source>
</evidence>
<sequence length="229" mass="24025">MSQPIQVTSNVYQLGGAVNIYLLKTGDNELTVIDAGIPGATKRILQAAERIGYGPESIRHVLITHADFDHIGSLSGLVKATGATVYASALSSSFMERAQPPSHSQPIMTAVLGLLEPLLVKGVPVDEVVGDGDTLPIGGGIDVLATPGHTEGSLSYFWRSENVLFAADLLMTQGGKLRPMPGFITWSKEAVRNSTRKALALEPAFIAVGHGPVADAMASSVEIAELKAP</sequence>
<dbReference type="SMART" id="SM00849">
    <property type="entry name" value="Lactamase_B"/>
    <property type="match status" value="1"/>
</dbReference>
<protein>
    <submittedName>
        <fullName evidence="2">MBL fold metallo-hydrolase</fullName>
    </submittedName>
</protein>
<dbReference type="Proteomes" id="UP000594468">
    <property type="component" value="Chromosome"/>
</dbReference>
<feature type="domain" description="Metallo-beta-lactamase" evidence="1">
    <location>
        <begin position="17"/>
        <end position="210"/>
    </location>
</feature>
<reference evidence="2 3" key="1">
    <citation type="submission" date="2020-02" db="EMBL/GenBank/DDBJ databases">
        <authorList>
            <person name="Zheng R.K."/>
            <person name="Sun C.M."/>
        </authorList>
    </citation>
    <scope>NUCLEOTIDE SEQUENCE [LARGE SCALE GENOMIC DNA]</scope>
    <source>
        <strain evidence="3">rifampicinis</strain>
    </source>
</reference>
<dbReference type="AlphaFoldDB" id="A0A7S8E988"/>
<gene>
    <name evidence="2" type="ORF">G4Y79_23300</name>
</gene>
<dbReference type="Gene3D" id="3.60.15.10">
    <property type="entry name" value="Ribonuclease Z/Hydroxyacylglutathione hydrolase-like"/>
    <property type="match status" value="1"/>
</dbReference>
<organism evidence="2 3">
    <name type="scientific">Phototrophicus methaneseepsis</name>
    <dbReference type="NCBI Taxonomy" id="2710758"/>
    <lineage>
        <taxon>Bacteria</taxon>
        <taxon>Bacillati</taxon>
        <taxon>Chloroflexota</taxon>
        <taxon>Candidatus Thermofontia</taxon>
        <taxon>Phototrophicales</taxon>
        <taxon>Phototrophicaceae</taxon>
        <taxon>Phototrophicus</taxon>
    </lineage>
</organism>